<dbReference type="EMBL" id="JAINUF010000001">
    <property type="protein sequence ID" value="KAJ8379920.1"/>
    <property type="molecule type" value="Genomic_DNA"/>
</dbReference>
<name>A0A9Q1JCK1_SYNKA</name>
<keyword evidence="3" id="KW-1185">Reference proteome</keyword>
<organism evidence="2 3">
    <name type="scientific">Synaphobranchus kaupii</name>
    <name type="common">Kaup's arrowtooth eel</name>
    <dbReference type="NCBI Taxonomy" id="118154"/>
    <lineage>
        <taxon>Eukaryota</taxon>
        <taxon>Metazoa</taxon>
        <taxon>Chordata</taxon>
        <taxon>Craniata</taxon>
        <taxon>Vertebrata</taxon>
        <taxon>Euteleostomi</taxon>
        <taxon>Actinopterygii</taxon>
        <taxon>Neopterygii</taxon>
        <taxon>Teleostei</taxon>
        <taxon>Anguilliformes</taxon>
        <taxon>Synaphobranchidae</taxon>
        <taxon>Synaphobranchus</taxon>
    </lineage>
</organism>
<evidence type="ECO:0000313" key="2">
    <source>
        <dbReference type="EMBL" id="KAJ8379920.1"/>
    </source>
</evidence>
<gene>
    <name evidence="2" type="ORF">SKAU_G00006980</name>
</gene>
<feature type="compositionally biased region" description="Low complexity" evidence="1">
    <location>
        <begin position="36"/>
        <end position="52"/>
    </location>
</feature>
<reference evidence="2" key="1">
    <citation type="journal article" date="2023" name="Science">
        <title>Genome structures resolve the early diversification of teleost fishes.</title>
        <authorList>
            <person name="Parey E."/>
            <person name="Louis A."/>
            <person name="Montfort J."/>
            <person name="Bouchez O."/>
            <person name="Roques C."/>
            <person name="Iampietro C."/>
            <person name="Lluch J."/>
            <person name="Castinel A."/>
            <person name="Donnadieu C."/>
            <person name="Desvignes T."/>
            <person name="Floi Bucao C."/>
            <person name="Jouanno E."/>
            <person name="Wen M."/>
            <person name="Mejri S."/>
            <person name="Dirks R."/>
            <person name="Jansen H."/>
            <person name="Henkel C."/>
            <person name="Chen W.J."/>
            <person name="Zahm M."/>
            <person name="Cabau C."/>
            <person name="Klopp C."/>
            <person name="Thompson A.W."/>
            <person name="Robinson-Rechavi M."/>
            <person name="Braasch I."/>
            <person name="Lecointre G."/>
            <person name="Bobe J."/>
            <person name="Postlethwait J.H."/>
            <person name="Berthelot C."/>
            <person name="Roest Crollius H."/>
            <person name="Guiguen Y."/>
        </authorList>
    </citation>
    <scope>NUCLEOTIDE SEQUENCE</scope>
    <source>
        <strain evidence="2">WJC10195</strain>
    </source>
</reference>
<sequence>MTPCGRCSDNLKAHERFAARRLAAAHCGASSSSWALVSSSPAQAGSGSGSRAMGQPPPGTAGSGMLQNPN</sequence>
<protein>
    <submittedName>
        <fullName evidence="2">Uncharacterized protein</fullName>
    </submittedName>
</protein>
<accession>A0A9Q1JCK1</accession>
<dbReference type="AlphaFoldDB" id="A0A9Q1JCK1"/>
<feature type="region of interest" description="Disordered" evidence="1">
    <location>
        <begin position="36"/>
        <end position="70"/>
    </location>
</feature>
<evidence type="ECO:0000256" key="1">
    <source>
        <dbReference type="SAM" id="MobiDB-lite"/>
    </source>
</evidence>
<evidence type="ECO:0000313" key="3">
    <source>
        <dbReference type="Proteomes" id="UP001152622"/>
    </source>
</evidence>
<proteinExistence type="predicted"/>
<dbReference type="Proteomes" id="UP001152622">
    <property type="component" value="Chromosome 1"/>
</dbReference>
<comment type="caution">
    <text evidence="2">The sequence shown here is derived from an EMBL/GenBank/DDBJ whole genome shotgun (WGS) entry which is preliminary data.</text>
</comment>